<feature type="region of interest" description="Disordered" evidence="4">
    <location>
        <begin position="250"/>
        <end position="334"/>
    </location>
</feature>
<accession>A0A6A1Q090</accession>
<feature type="region of interest" description="Disordered" evidence="4">
    <location>
        <begin position="340"/>
        <end position="359"/>
    </location>
</feature>
<dbReference type="InterPro" id="IPR003890">
    <property type="entry name" value="MIF4G-like_typ-3"/>
</dbReference>
<evidence type="ECO:0000256" key="2">
    <source>
        <dbReference type="ARBA" id="ARBA00022490"/>
    </source>
</evidence>
<sequence>MENSSAASASSEAGSSRSQEIEELERFIDSYVLEYQVQGLLADKTEGDGESEKTQSHISQVSTAREGAGPGQWTADCSEQLDCSYSFSRGRAPLQQNGSKDTSLDMLGTDIWAANTFDSFSGATWDLQPEKLDFTQFHRKLRHTPKQPLPHIDREGCGKGKLEDGDGINLNDIEKVLPAWQGYHPMPHEVEIAHTKKLFRRRRNDRRATTRCPMRWRLRTRRSCSGGGEMTEGTLASGPSDPLCLSPLVCRRQQRPPGGNKPQQHGDHPPGSAKHNRDHQKSYQGGSVPHPSGRSTHHGYSQNRRWHHSNMKHPPGDKGEAGAHRNAKETVTMESPKLEDALGDAGHSGLEPPCSPDALAPVASERLPLLQPGGPEAETKRKDSIIPERGGERPKITLLQSSKDRLRRRLKEKVPDEVAVETTNPQQNKMDKLIEILNSMRNNSSDVDAKLTTFMEEAQNSTNSEEMLGEIVRTIYQKAVSDRSFAFTAAKLCDKMALFMVEGTKFRSLLLNMLQGPQQSPKAARDWIYLCKTTQHGRVGGGNERKDFTVREELQQQDVERWLGFITFLCEVFGTMRSSTGEPFRVLVCPIYTCLRELQSTGRLLEEQLPEMMAELLASARDKMLCPSESMLTRSLLLEVIELHANSWNPLTPPITQYYNRTIQKLTA</sequence>
<feature type="compositionally biased region" description="Basic and acidic residues" evidence="4">
    <location>
        <begin position="43"/>
        <end position="55"/>
    </location>
</feature>
<dbReference type="InterPro" id="IPR051367">
    <property type="entry name" value="mRNA_TranslReg/HistoneTransl"/>
</dbReference>
<feature type="region of interest" description="Disordered" evidence="4">
    <location>
        <begin position="1"/>
        <end position="20"/>
    </location>
</feature>
<gene>
    <name evidence="6" type="ORF">E2I00_013533</name>
</gene>
<evidence type="ECO:0000313" key="6">
    <source>
        <dbReference type="EMBL" id="KAB0400855.1"/>
    </source>
</evidence>
<feature type="compositionally biased region" description="Basic and acidic residues" evidence="4">
    <location>
        <begin position="314"/>
        <end position="328"/>
    </location>
</feature>
<dbReference type="GO" id="GO:0008494">
    <property type="term" value="F:translation activator activity"/>
    <property type="evidence" value="ECO:0007669"/>
    <property type="project" value="TreeGrafter"/>
</dbReference>
<dbReference type="Pfam" id="PF02854">
    <property type="entry name" value="MIF4G"/>
    <property type="match status" value="1"/>
</dbReference>
<evidence type="ECO:0000256" key="3">
    <source>
        <dbReference type="ARBA" id="ARBA00022845"/>
    </source>
</evidence>
<comment type="subcellular location">
    <subcellularLocation>
        <location evidence="1">Cytoplasm</location>
    </subcellularLocation>
</comment>
<comment type="caution">
    <text evidence="6">The sequence shown here is derived from an EMBL/GenBank/DDBJ whole genome shotgun (WGS) entry which is preliminary data.</text>
</comment>
<evidence type="ECO:0000313" key="7">
    <source>
        <dbReference type="Proteomes" id="UP000437017"/>
    </source>
</evidence>
<dbReference type="EMBL" id="SGJD01001293">
    <property type="protein sequence ID" value="KAB0400855.1"/>
    <property type="molecule type" value="Genomic_DNA"/>
</dbReference>
<dbReference type="GO" id="GO:0005829">
    <property type="term" value="C:cytosol"/>
    <property type="evidence" value="ECO:0007669"/>
    <property type="project" value="TreeGrafter"/>
</dbReference>
<keyword evidence="3" id="KW-0810">Translation regulation</keyword>
<dbReference type="Proteomes" id="UP000437017">
    <property type="component" value="Unassembled WGS sequence"/>
</dbReference>
<protein>
    <recommendedName>
        <fullName evidence="5">MIF4G domain-containing protein</fullName>
    </recommendedName>
</protein>
<dbReference type="Gene3D" id="1.25.40.180">
    <property type="match status" value="1"/>
</dbReference>
<proteinExistence type="predicted"/>
<name>A0A6A1Q090_BALPH</name>
<feature type="compositionally biased region" description="Low complexity" evidence="4">
    <location>
        <begin position="1"/>
        <end position="18"/>
    </location>
</feature>
<feature type="region of interest" description="Disordered" evidence="4">
    <location>
        <begin position="368"/>
        <end position="396"/>
    </location>
</feature>
<evidence type="ECO:0000256" key="1">
    <source>
        <dbReference type="ARBA" id="ARBA00004496"/>
    </source>
</evidence>
<dbReference type="GO" id="GO:0003723">
    <property type="term" value="F:RNA binding"/>
    <property type="evidence" value="ECO:0007669"/>
    <property type="project" value="InterPro"/>
</dbReference>
<keyword evidence="7" id="KW-1185">Reference proteome</keyword>
<dbReference type="PANTHER" id="PTHR23254">
    <property type="entry name" value="EIF4G DOMAIN PROTEIN"/>
    <property type="match status" value="1"/>
</dbReference>
<dbReference type="SMART" id="SM00543">
    <property type="entry name" value="MIF4G"/>
    <property type="match status" value="1"/>
</dbReference>
<dbReference type="PANTHER" id="PTHR23254:SF16">
    <property type="entry name" value="CBP80_20-DEPENDENT TRANSLATION INITIATION FACTOR"/>
    <property type="match status" value="1"/>
</dbReference>
<organism evidence="6 7">
    <name type="scientific">Balaenoptera physalus</name>
    <name type="common">Fin whale</name>
    <name type="synonym">Balaena physalus</name>
    <dbReference type="NCBI Taxonomy" id="9770"/>
    <lineage>
        <taxon>Eukaryota</taxon>
        <taxon>Metazoa</taxon>
        <taxon>Chordata</taxon>
        <taxon>Craniata</taxon>
        <taxon>Vertebrata</taxon>
        <taxon>Euteleostomi</taxon>
        <taxon>Mammalia</taxon>
        <taxon>Eutheria</taxon>
        <taxon>Laurasiatheria</taxon>
        <taxon>Artiodactyla</taxon>
        <taxon>Whippomorpha</taxon>
        <taxon>Cetacea</taxon>
        <taxon>Mysticeti</taxon>
        <taxon>Balaenopteridae</taxon>
        <taxon>Balaenoptera</taxon>
    </lineage>
</organism>
<evidence type="ECO:0000259" key="5">
    <source>
        <dbReference type="SMART" id="SM00543"/>
    </source>
</evidence>
<dbReference type="OrthoDB" id="6484979at2759"/>
<dbReference type="GO" id="GO:0006446">
    <property type="term" value="P:regulation of translational initiation"/>
    <property type="evidence" value="ECO:0007669"/>
    <property type="project" value="TreeGrafter"/>
</dbReference>
<dbReference type="SUPFAM" id="SSF48371">
    <property type="entry name" value="ARM repeat"/>
    <property type="match status" value="1"/>
</dbReference>
<reference evidence="6 7" key="1">
    <citation type="journal article" date="2019" name="PLoS ONE">
        <title>Genomic analyses reveal an absence of contemporary introgressive admixture between fin whales and blue whales, despite known hybrids.</title>
        <authorList>
            <person name="Westbury M.V."/>
            <person name="Petersen B."/>
            <person name="Lorenzen E.D."/>
        </authorList>
    </citation>
    <scope>NUCLEOTIDE SEQUENCE [LARGE SCALE GENOMIC DNA]</scope>
    <source>
        <strain evidence="6">FinWhale-01</strain>
    </source>
</reference>
<evidence type="ECO:0000256" key="4">
    <source>
        <dbReference type="SAM" id="MobiDB-lite"/>
    </source>
</evidence>
<feature type="domain" description="MIF4G" evidence="5">
    <location>
        <begin position="434"/>
        <end position="647"/>
    </location>
</feature>
<feature type="region of interest" description="Disordered" evidence="4">
    <location>
        <begin position="43"/>
        <end position="73"/>
    </location>
</feature>
<feature type="compositionally biased region" description="Basic and acidic residues" evidence="4">
    <location>
        <begin position="377"/>
        <end position="395"/>
    </location>
</feature>
<dbReference type="InterPro" id="IPR016024">
    <property type="entry name" value="ARM-type_fold"/>
</dbReference>
<dbReference type="AlphaFoldDB" id="A0A6A1Q090"/>
<keyword evidence="2" id="KW-0963">Cytoplasm</keyword>